<dbReference type="AlphaFoldDB" id="A0A1G7LLF5"/>
<keyword evidence="1" id="KW-0732">Signal</keyword>
<evidence type="ECO:0000313" key="3">
    <source>
        <dbReference type="Proteomes" id="UP000182114"/>
    </source>
</evidence>
<accession>A0A1G7LLF5</accession>
<feature type="signal peptide" evidence="1">
    <location>
        <begin position="1"/>
        <end position="19"/>
    </location>
</feature>
<organism evidence="2 3">
    <name type="scientific">Cellulophaga baltica</name>
    <dbReference type="NCBI Taxonomy" id="76594"/>
    <lineage>
        <taxon>Bacteria</taxon>
        <taxon>Pseudomonadati</taxon>
        <taxon>Bacteroidota</taxon>
        <taxon>Flavobacteriia</taxon>
        <taxon>Flavobacteriales</taxon>
        <taxon>Flavobacteriaceae</taxon>
        <taxon>Cellulophaga</taxon>
    </lineage>
</organism>
<feature type="chain" id="PRO_5010172268" description="Outer membrane protein beta-barrel family protein" evidence="1">
    <location>
        <begin position="20"/>
        <end position="790"/>
    </location>
</feature>
<evidence type="ECO:0000313" key="2">
    <source>
        <dbReference type="EMBL" id="SDF50348.1"/>
    </source>
</evidence>
<gene>
    <name evidence="2" type="ORF">SAMN04487992_11918</name>
</gene>
<name>A0A1G7LLF5_9FLAO</name>
<evidence type="ECO:0008006" key="4">
    <source>
        <dbReference type="Google" id="ProtNLM"/>
    </source>
</evidence>
<dbReference type="EMBL" id="FNBD01000019">
    <property type="protein sequence ID" value="SDF50348.1"/>
    <property type="molecule type" value="Genomic_DNA"/>
</dbReference>
<protein>
    <recommendedName>
        <fullName evidence="4">Outer membrane protein beta-barrel family protein</fullName>
    </recommendedName>
</protein>
<evidence type="ECO:0000256" key="1">
    <source>
        <dbReference type="SAM" id="SignalP"/>
    </source>
</evidence>
<dbReference type="Proteomes" id="UP000182114">
    <property type="component" value="Unassembled WGS sequence"/>
</dbReference>
<keyword evidence="3" id="KW-1185">Reference proteome</keyword>
<dbReference type="SUPFAM" id="SSF56935">
    <property type="entry name" value="Porins"/>
    <property type="match status" value="1"/>
</dbReference>
<sequence length="790" mass="89704">MLKNLLFLVVILLPAFVCSQSVDLETFGKSSPFKIGGGISASSVFYSSNQRNNRAPFTYFAQGNLNISYYNFSIPISYNYSNQGAQLGYQLPFNFNRLSLHPKYKWVTAHVGDVNMSFSPYTLSGHQFSGAGVEMQPTKAISFKAMYGRLIKGIAPTEDERTQASYQRMGYGFKTVYEQNAYTVGVSTFYAIDNQNSIAINPDEEGVFPKENLVLDVEGRVALSKDLELNATYATTILTQDLRAQETSESNKGVLRKLFNNRASTEYYNAYKLGVKYSVYEATLGIDYECVAPGYETLGAYFFNNDFENITLNLSRPLFNHKVNLSFNVGYQRDDLEDQKANPTSRFVGAINATYTPSERLSLTGSYSNFSTYTNVRSNQFEDINDANLLDNVVDTLNYKQVSQNANLNINYILSSTRTKNENLNLNYNVSDISNAQGGVVRVGDASVFHNFSTAYTYGIKELHLNITPAIHGTYNTIGLEDAITWGPTISVKKGFFNNELKSVLSSSYNTAKNTSGAIKTTNLRGGVSYVYLEKHNLSLNAIQLFRSTPSVSGLKEFTATLAYNYSFDVKKPKINWKKKDRKRRAKDSILTLNYKKYKYVAYAETIADTILQLTKSSKFGTLPDDKNLELQGLAEVMVKAIGKREEVFKESAIAYLKSVDDFKKFQLQYTEYVLSAYTKLIKDAEAIDYQLEKEFLRLNAENNDTKIKKTAEFKANIKVVNDRFENHRTMLKGMRAWDIMKEINSIRLNRFKNKHINKVYLMYRNAKTDAEIIDFLEYYLADLYHKQIR</sequence>
<dbReference type="eggNOG" id="COG3188">
    <property type="taxonomic scope" value="Bacteria"/>
</dbReference>
<reference evidence="3" key="1">
    <citation type="submission" date="2016-10" db="EMBL/GenBank/DDBJ databases">
        <authorList>
            <person name="Varghese N."/>
            <person name="Submissions S."/>
        </authorList>
    </citation>
    <scope>NUCLEOTIDE SEQUENCE [LARGE SCALE GENOMIC DNA]</scope>
    <source>
        <strain evidence="3">DSM 24729</strain>
    </source>
</reference>
<proteinExistence type="predicted"/>